<dbReference type="AlphaFoldDB" id="A0AA39KUR9"/>
<proteinExistence type="predicted"/>
<dbReference type="EMBL" id="JAQQBR010000006">
    <property type="protein sequence ID" value="KAK0174520.1"/>
    <property type="molecule type" value="Genomic_DNA"/>
</dbReference>
<dbReference type="Proteomes" id="UP001168972">
    <property type="component" value="Unassembled WGS sequence"/>
</dbReference>
<evidence type="ECO:0000313" key="2">
    <source>
        <dbReference type="Proteomes" id="UP001168972"/>
    </source>
</evidence>
<accession>A0AA39KUR9</accession>
<name>A0AA39KUR9_MICHY</name>
<reference evidence="1" key="2">
    <citation type="submission" date="2023-03" db="EMBL/GenBank/DDBJ databases">
        <authorList>
            <person name="Inwood S.N."/>
            <person name="Skelly J.G."/>
            <person name="Guhlin J."/>
            <person name="Harrop T.W.R."/>
            <person name="Goldson S.G."/>
            <person name="Dearden P.K."/>
        </authorList>
    </citation>
    <scope>NUCLEOTIDE SEQUENCE</scope>
    <source>
        <strain evidence="1">Lincoln</strain>
        <tissue evidence="1">Whole body</tissue>
    </source>
</reference>
<reference evidence="1" key="1">
    <citation type="journal article" date="2023" name="bioRxiv">
        <title>Scaffold-level genome assemblies of two parasitoid biocontrol wasps reveal the parthenogenesis mechanism and an associated novel virus.</title>
        <authorList>
            <person name="Inwood S."/>
            <person name="Skelly J."/>
            <person name="Guhlin J."/>
            <person name="Harrop T."/>
            <person name="Goldson S."/>
            <person name="Dearden P."/>
        </authorList>
    </citation>
    <scope>NUCLEOTIDE SEQUENCE</scope>
    <source>
        <strain evidence="1">Lincoln</strain>
        <tissue evidence="1">Whole body</tissue>
    </source>
</reference>
<gene>
    <name evidence="1" type="ORF">PV327_010280</name>
</gene>
<sequence>MASQSVDLNCKKMVVSTNMLSKCNCFIFDVELDISYIANSAWDSCYNDNFYKGLSATIACQIGHKYEQWKVSSGAIACRLYNEFSSLKPTTSKWKGTISVAGWYIDEESVNGYSEIVYDWFTYDGLLTKSKGSGRTYIPDVFLQYTIRFVISPALPNAQNMYSIRGYKKIVKSNTTLWTLLNEKVNHEKEYSHHAIWGATDKHGYSLFR</sequence>
<keyword evidence="2" id="KW-1185">Reference proteome</keyword>
<comment type="caution">
    <text evidence="1">The sequence shown here is derived from an EMBL/GenBank/DDBJ whole genome shotgun (WGS) entry which is preliminary data.</text>
</comment>
<organism evidence="1 2">
    <name type="scientific">Microctonus hyperodae</name>
    <name type="common">Parasitoid wasp</name>
    <dbReference type="NCBI Taxonomy" id="165561"/>
    <lineage>
        <taxon>Eukaryota</taxon>
        <taxon>Metazoa</taxon>
        <taxon>Ecdysozoa</taxon>
        <taxon>Arthropoda</taxon>
        <taxon>Hexapoda</taxon>
        <taxon>Insecta</taxon>
        <taxon>Pterygota</taxon>
        <taxon>Neoptera</taxon>
        <taxon>Endopterygota</taxon>
        <taxon>Hymenoptera</taxon>
        <taxon>Apocrita</taxon>
        <taxon>Ichneumonoidea</taxon>
        <taxon>Braconidae</taxon>
        <taxon>Euphorinae</taxon>
        <taxon>Microctonus</taxon>
    </lineage>
</organism>
<evidence type="ECO:0000313" key="1">
    <source>
        <dbReference type="EMBL" id="KAK0174520.1"/>
    </source>
</evidence>
<protein>
    <submittedName>
        <fullName evidence="1">Uncharacterized protein</fullName>
    </submittedName>
</protein>